<reference evidence="10" key="1">
    <citation type="submission" date="2021-08" db="EMBL/GenBank/DDBJ databases">
        <authorList>
            <person name="Misof B."/>
            <person name="Oliver O."/>
            <person name="Podsiadlowski L."/>
            <person name="Donath A."/>
            <person name="Peters R."/>
            <person name="Mayer C."/>
            <person name="Rust J."/>
            <person name="Gunkel S."/>
            <person name="Lesny P."/>
            <person name="Martin S."/>
            <person name="Oeyen J.P."/>
            <person name="Petersen M."/>
            <person name="Panagiotis P."/>
            <person name="Wilbrandt J."/>
            <person name="Tanja T."/>
        </authorList>
    </citation>
    <scope>NUCLEOTIDE SEQUENCE</scope>
    <source>
        <strain evidence="10">GBR_01_08_01A</strain>
        <tissue evidence="10">Thorax + abdomen</tissue>
    </source>
</reference>
<evidence type="ECO:0000256" key="6">
    <source>
        <dbReference type="ARBA" id="ARBA00023136"/>
    </source>
</evidence>
<dbReference type="InterPro" id="IPR004117">
    <property type="entry name" value="7tm6_olfct_rcpt"/>
</dbReference>
<feature type="transmembrane region" description="Helical" evidence="9">
    <location>
        <begin position="303"/>
        <end position="320"/>
    </location>
</feature>
<keyword evidence="2 9" id="KW-0716">Sensory transduction</keyword>
<evidence type="ECO:0000256" key="9">
    <source>
        <dbReference type="RuleBase" id="RU351113"/>
    </source>
</evidence>
<evidence type="ECO:0000256" key="5">
    <source>
        <dbReference type="ARBA" id="ARBA00022989"/>
    </source>
</evidence>
<keyword evidence="7 9" id="KW-0675">Receptor</keyword>
<comment type="caution">
    <text evidence="9">Lacks conserved residue(s) required for the propagation of feature annotation.</text>
</comment>
<feature type="transmembrane region" description="Helical" evidence="9">
    <location>
        <begin position="129"/>
        <end position="147"/>
    </location>
</feature>
<keyword evidence="3 9" id="KW-0812">Transmembrane</keyword>
<organism evidence="10 11">
    <name type="scientific">Odynerus spinipes</name>
    <dbReference type="NCBI Taxonomy" id="1348599"/>
    <lineage>
        <taxon>Eukaryota</taxon>
        <taxon>Metazoa</taxon>
        <taxon>Ecdysozoa</taxon>
        <taxon>Arthropoda</taxon>
        <taxon>Hexapoda</taxon>
        <taxon>Insecta</taxon>
        <taxon>Pterygota</taxon>
        <taxon>Neoptera</taxon>
        <taxon>Endopterygota</taxon>
        <taxon>Hymenoptera</taxon>
        <taxon>Apocrita</taxon>
        <taxon>Aculeata</taxon>
        <taxon>Vespoidea</taxon>
        <taxon>Vespidae</taxon>
        <taxon>Eumeninae</taxon>
        <taxon>Odynerus</taxon>
    </lineage>
</organism>
<keyword evidence="4 9" id="KW-0552">Olfaction</keyword>
<feature type="transmembrane region" description="Helical" evidence="9">
    <location>
        <begin position="269"/>
        <end position="291"/>
    </location>
</feature>
<dbReference type="GO" id="GO:0005549">
    <property type="term" value="F:odorant binding"/>
    <property type="evidence" value="ECO:0007669"/>
    <property type="project" value="InterPro"/>
</dbReference>
<keyword evidence="11" id="KW-1185">Reference proteome</keyword>
<evidence type="ECO:0000256" key="7">
    <source>
        <dbReference type="ARBA" id="ARBA00023170"/>
    </source>
</evidence>
<dbReference type="GO" id="GO:0005886">
    <property type="term" value="C:plasma membrane"/>
    <property type="evidence" value="ECO:0007669"/>
    <property type="project" value="UniProtKB-SubCell"/>
</dbReference>
<dbReference type="GO" id="GO:0004984">
    <property type="term" value="F:olfactory receptor activity"/>
    <property type="evidence" value="ECO:0007669"/>
    <property type="project" value="InterPro"/>
</dbReference>
<sequence length="397" mass="44896">MAIDEDVWTSDATYALGTFKLITWTSGTWPLQEGVFASIRFGIAVVLGLGVLVSLLMEIQLSCGSTDENLDFFGVMAATIRGLTKLIFTKIHRENLETIISSALKDWSSIVDGSSAKDIMRKYARRTNLVCRIYIGSGLVIVTTMMLDALPVSSSSSSNETISSEELVKRIPLRTMCVFGNMSTSAYWTVFILQGVQLLNIFIIDSGNDSFFFGIAMHLCGQFDALAALYDELLEKNGEQRDWKMKKFVERHSYLLDLARRLQDTFDNILVVVLMADGLHICLLGIQIILLSRDNEMIPMVKSTLSFLLILGNLFLYSYTGDYLSTLSQNVQEVVYTCPWYEFPPNIVRNLMFVMARAHVPFRLTAGRFYTMNMDSFKEILKASFSYFSVLRIMFEE</sequence>
<feature type="transmembrane region" description="Helical" evidence="9">
    <location>
        <begin position="186"/>
        <end position="204"/>
    </location>
</feature>
<evidence type="ECO:0000256" key="2">
    <source>
        <dbReference type="ARBA" id="ARBA00022606"/>
    </source>
</evidence>
<protein>
    <recommendedName>
        <fullName evidence="9">Odorant receptor</fullName>
    </recommendedName>
</protein>
<name>A0AAD9VV21_9HYME</name>
<evidence type="ECO:0000256" key="3">
    <source>
        <dbReference type="ARBA" id="ARBA00022692"/>
    </source>
</evidence>
<keyword evidence="8 9" id="KW-0807">Transducer</keyword>
<dbReference type="Pfam" id="PF02949">
    <property type="entry name" value="7tm_6"/>
    <property type="match status" value="1"/>
</dbReference>
<dbReference type="PANTHER" id="PTHR21137:SF42">
    <property type="entry name" value="ODORANT RECEPTOR 83A"/>
    <property type="match status" value="1"/>
</dbReference>
<keyword evidence="5 9" id="KW-1133">Transmembrane helix</keyword>
<evidence type="ECO:0000256" key="4">
    <source>
        <dbReference type="ARBA" id="ARBA00022725"/>
    </source>
</evidence>
<dbReference type="GO" id="GO:0007165">
    <property type="term" value="P:signal transduction"/>
    <property type="evidence" value="ECO:0007669"/>
    <property type="project" value="UniProtKB-KW"/>
</dbReference>
<proteinExistence type="inferred from homology"/>
<gene>
    <name evidence="10" type="ORF">KPH14_004141</name>
</gene>
<evidence type="ECO:0000256" key="8">
    <source>
        <dbReference type="ARBA" id="ARBA00023224"/>
    </source>
</evidence>
<keyword evidence="6 9" id="KW-0472">Membrane</keyword>
<feature type="transmembrane region" description="Helical" evidence="9">
    <location>
        <begin position="35"/>
        <end position="56"/>
    </location>
</feature>
<dbReference type="Proteomes" id="UP001258017">
    <property type="component" value="Unassembled WGS sequence"/>
</dbReference>
<evidence type="ECO:0000313" key="11">
    <source>
        <dbReference type="Proteomes" id="UP001258017"/>
    </source>
</evidence>
<comment type="similarity">
    <text evidence="9">Belongs to the insect chemoreceptor superfamily. Heteromeric odorant receptor channel (TC 1.A.69) family.</text>
</comment>
<comment type="caution">
    <text evidence="10">The sequence shown here is derived from an EMBL/GenBank/DDBJ whole genome shotgun (WGS) entry which is preliminary data.</text>
</comment>
<reference evidence="10" key="2">
    <citation type="journal article" date="2023" name="Commun. Biol.">
        <title>Intrasexual cuticular hydrocarbon dimorphism in a wasp sheds light on hydrocarbon biosynthesis genes in Hymenoptera.</title>
        <authorList>
            <person name="Moris V.C."/>
            <person name="Podsiadlowski L."/>
            <person name="Martin S."/>
            <person name="Oeyen J.P."/>
            <person name="Donath A."/>
            <person name="Petersen M."/>
            <person name="Wilbrandt J."/>
            <person name="Misof B."/>
            <person name="Liedtke D."/>
            <person name="Thamm M."/>
            <person name="Scheiner R."/>
            <person name="Schmitt T."/>
            <person name="Niehuis O."/>
        </authorList>
    </citation>
    <scope>NUCLEOTIDE SEQUENCE</scope>
    <source>
        <strain evidence="10">GBR_01_08_01A</strain>
    </source>
</reference>
<accession>A0AAD9VV21</accession>
<dbReference type="AlphaFoldDB" id="A0AAD9VV21"/>
<evidence type="ECO:0000256" key="1">
    <source>
        <dbReference type="ARBA" id="ARBA00004141"/>
    </source>
</evidence>
<evidence type="ECO:0000313" key="10">
    <source>
        <dbReference type="EMBL" id="KAK2588076.1"/>
    </source>
</evidence>
<comment type="subcellular location">
    <subcellularLocation>
        <location evidence="9">Cell membrane</location>
        <topology evidence="9">Multi-pass membrane protein</topology>
    </subcellularLocation>
    <subcellularLocation>
        <location evidence="1">Membrane</location>
        <topology evidence="1">Multi-pass membrane protein</topology>
    </subcellularLocation>
</comment>
<dbReference type="EMBL" id="JAIFRP010000006">
    <property type="protein sequence ID" value="KAK2588076.1"/>
    <property type="molecule type" value="Genomic_DNA"/>
</dbReference>
<dbReference type="PANTHER" id="PTHR21137">
    <property type="entry name" value="ODORANT RECEPTOR"/>
    <property type="match status" value="1"/>
</dbReference>